<comment type="caution">
    <text evidence="2">The sequence shown here is derived from an EMBL/GenBank/DDBJ whole genome shotgun (WGS) entry which is preliminary data.</text>
</comment>
<name>A0A4Z2D588_SCHJA</name>
<protein>
    <submittedName>
        <fullName evidence="2">Uncharacterized protein</fullName>
    </submittedName>
</protein>
<proteinExistence type="predicted"/>
<feature type="compositionally biased region" description="Polar residues" evidence="1">
    <location>
        <begin position="160"/>
        <end position="173"/>
    </location>
</feature>
<feature type="region of interest" description="Disordered" evidence="1">
    <location>
        <begin position="197"/>
        <end position="250"/>
    </location>
</feature>
<dbReference type="EMBL" id="SKCS01000284">
    <property type="protein sequence ID" value="TNN11653.1"/>
    <property type="molecule type" value="Genomic_DNA"/>
</dbReference>
<reference evidence="2 3" key="1">
    <citation type="submission" date="2019-03" db="EMBL/GenBank/DDBJ databases">
        <title>An improved genome assembly of the fluke Schistosoma japonicum.</title>
        <authorList>
            <person name="Hu W."/>
            <person name="Luo F."/>
            <person name="Yin M."/>
            <person name="Mo X."/>
            <person name="Sun C."/>
            <person name="Wu Q."/>
            <person name="Zhu B."/>
            <person name="Xiang M."/>
            <person name="Wang J."/>
            <person name="Wang Y."/>
            <person name="Zhang T."/>
            <person name="Xu B."/>
            <person name="Zheng H."/>
            <person name="Feng Z."/>
        </authorList>
    </citation>
    <scope>NUCLEOTIDE SEQUENCE [LARGE SCALE GENOMIC DNA]</scope>
    <source>
        <strain evidence="2">HuSjv2</strain>
        <tissue evidence="2">Worms</tissue>
    </source>
</reference>
<feature type="compositionally biased region" description="Polar residues" evidence="1">
    <location>
        <begin position="218"/>
        <end position="230"/>
    </location>
</feature>
<feature type="compositionally biased region" description="Polar residues" evidence="1">
    <location>
        <begin position="237"/>
        <end position="250"/>
    </location>
</feature>
<evidence type="ECO:0000256" key="1">
    <source>
        <dbReference type="SAM" id="MobiDB-lite"/>
    </source>
</evidence>
<organism evidence="2 3">
    <name type="scientific">Schistosoma japonicum</name>
    <name type="common">Blood fluke</name>
    <dbReference type="NCBI Taxonomy" id="6182"/>
    <lineage>
        <taxon>Eukaryota</taxon>
        <taxon>Metazoa</taxon>
        <taxon>Spiralia</taxon>
        <taxon>Lophotrochozoa</taxon>
        <taxon>Platyhelminthes</taxon>
        <taxon>Trematoda</taxon>
        <taxon>Digenea</taxon>
        <taxon>Strigeidida</taxon>
        <taxon>Schistosomatoidea</taxon>
        <taxon>Schistosomatidae</taxon>
        <taxon>Schistosoma</taxon>
    </lineage>
</organism>
<dbReference type="STRING" id="6182.A0A4Z2D588"/>
<keyword evidence="3" id="KW-1185">Reference proteome</keyword>
<evidence type="ECO:0000313" key="2">
    <source>
        <dbReference type="EMBL" id="TNN11653.1"/>
    </source>
</evidence>
<dbReference type="OrthoDB" id="10059330at2759"/>
<sequence>MSGYVQSENVSRTDTMVDRYCNSLNILKEKVMSLLEHYHSIIIQKMECDLGNLLTYNIDGFQSHLADVFSQLNDVEVHLNNLEAWAGLPPECFTSASMSYGIPDPDQVSHEAQTLVEAIRHLQTELRAMTTNSHTNSTFTTGNVASVTAAEKRGDINPDYTPSSVPNITKQSPVPFTTIKSETTPYFIQSNPCISSPSDNVDSLPQVPSFPLNEEGPTYNSNTNPATRSPSIDRRQQPNMSTDVYRTTPGHHSSFSSLYYQV</sequence>
<feature type="region of interest" description="Disordered" evidence="1">
    <location>
        <begin position="154"/>
        <end position="173"/>
    </location>
</feature>
<dbReference type="AlphaFoldDB" id="A0A4Z2D588"/>
<accession>A0A4Z2D588</accession>
<dbReference type="Proteomes" id="UP000311919">
    <property type="component" value="Unassembled WGS sequence"/>
</dbReference>
<evidence type="ECO:0000313" key="3">
    <source>
        <dbReference type="Proteomes" id="UP000311919"/>
    </source>
</evidence>
<gene>
    <name evidence="2" type="ORF">EWB00_004416</name>
</gene>